<evidence type="ECO:0000256" key="4">
    <source>
        <dbReference type="ARBA" id="ARBA00047508"/>
    </source>
</evidence>
<dbReference type="AlphaFoldDB" id="A0A2T9XXB5"/>
<keyword evidence="8" id="KW-1185">Reference proteome</keyword>
<feature type="binding site" evidence="5">
    <location>
        <position position="391"/>
    </location>
    <ligand>
        <name>Mn(2+)</name>
        <dbReference type="ChEBI" id="CHEBI:29035"/>
    </ligand>
</feature>
<dbReference type="EC" id="2.5.1.54" evidence="6"/>
<dbReference type="Pfam" id="PF01474">
    <property type="entry name" value="DAHP_synth_2"/>
    <property type="match status" value="1"/>
</dbReference>
<comment type="caution">
    <text evidence="7">The sequence shown here is derived from an EMBL/GenBank/DDBJ whole genome shotgun (WGS) entry which is preliminary data.</text>
</comment>
<dbReference type="STRING" id="133381.A0A2T9XXB5"/>
<dbReference type="PANTHER" id="PTHR21337:SF0">
    <property type="entry name" value="PHOSPHO-2-DEHYDRO-3-DEOXYHEPTONATE ALDOLASE"/>
    <property type="match status" value="1"/>
</dbReference>
<keyword evidence="6" id="KW-0057">Aromatic amino acid biosynthesis</keyword>
<name>A0A2T9XXB5_9FUNG</name>
<comment type="catalytic activity">
    <reaction evidence="4 6">
        <text>D-erythrose 4-phosphate + phosphoenolpyruvate + H2O = 7-phospho-2-dehydro-3-deoxy-D-arabino-heptonate + phosphate</text>
        <dbReference type="Rhea" id="RHEA:14717"/>
        <dbReference type="ChEBI" id="CHEBI:15377"/>
        <dbReference type="ChEBI" id="CHEBI:16897"/>
        <dbReference type="ChEBI" id="CHEBI:43474"/>
        <dbReference type="ChEBI" id="CHEBI:58394"/>
        <dbReference type="ChEBI" id="CHEBI:58702"/>
        <dbReference type="EC" id="2.5.1.54"/>
    </reaction>
</comment>
<comment type="pathway">
    <text evidence="1 6">Metabolic intermediate biosynthesis; chorismate biosynthesis; chorismate from D-erythrose 4-phosphate and phosphoenolpyruvate: step 1/7.</text>
</comment>
<accession>A0A2T9XXB5</accession>
<feature type="binding site" evidence="5">
    <location>
        <position position="433"/>
    </location>
    <ligand>
        <name>Mn(2+)</name>
        <dbReference type="ChEBI" id="CHEBI:29035"/>
    </ligand>
</feature>
<reference evidence="7 8" key="1">
    <citation type="journal article" date="2018" name="MBio">
        <title>Comparative Genomics Reveals the Core Gene Toolbox for the Fungus-Insect Symbiosis.</title>
        <authorList>
            <person name="Wang Y."/>
            <person name="Stata M."/>
            <person name="Wang W."/>
            <person name="Stajich J.E."/>
            <person name="White M.M."/>
            <person name="Moncalvo J.M."/>
        </authorList>
    </citation>
    <scope>NUCLEOTIDE SEQUENCE [LARGE SCALE GENOMIC DNA]</scope>
    <source>
        <strain evidence="7 8">SC-DP-2</strain>
    </source>
</reference>
<evidence type="ECO:0000256" key="3">
    <source>
        <dbReference type="ARBA" id="ARBA00022679"/>
    </source>
</evidence>
<keyword evidence="3 6" id="KW-0808">Transferase</keyword>
<keyword evidence="5" id="KW-0464">Manganese</keyword>
<feature type="binding site" evidence="5">
    <location>
        <position position="328"/>
    </location>
    <ligand>
        <name>phosphoenolpyruvate</name>
        <dbReference type="ChEBI" id="CHEBI:58702"/>
    </ligand>
</feature>
<feature type="binding site" evidence="5">
    <location>
        <position position="359"/>
    </location>
    <ligand>
        <name>phosphoenolpyruvate</name>
        <dbReference type="ChEBI" id="CHEBI:58702"/>
    </ligand>
</feature>
<dbReference type="InterPro" id="IPR013785">
    <property type="entry name" value="Aldolase_TIM"/>
</dbReference>
<sequence>MLKRELSPHPEPEWSPSSWRSKEIKHNVEYKDPAKLNSCLEKLRSLPPLVAEEEIDTLRRLLANASRGEAFVLQCGDCAETFSSCTPDSIQDRLKIILQMSLVLIWGLRTPIVRIARMCGQFAKPRSSETEVINGETVLTFRGEIINGISPSDRNTDPNRLVEAYFHSASVINYVRSLLSNNFADLKFPHNWDLDWVKDDQIRSEYKDIINRLADSFDFMQTIGAESQDTNTKSINLFTSHEALLLNYEEALTRKRAGKKPSKKSGSPLIKESLSFSSQTNLTKAKSSNEDKWYNTSAHFIWIGDRTRQLNGAHVEYFRGIQNPIGVKVGPSMHPDELVRILDILDPNFEPGRVTLISRYGANKIESHLPDHISAVRSTNHKVVWSCDPCHGNTTTTAEGIKTRSFDDIIKEIISSIEIHTRMNSKINGIHLELTGEHVTECVGGSQYLEPVDLSQNYQTFCDPRLNYLQSLDIAFKISNHYRK</sequence>
<dbReference type="SUPFAM" id="SSF51569">
    <property type="entry name" value="Aldolase"/>
    <property type="match status" value="1"/>
</dbReference>
<comment type="cofactor">
    <cofactor evidence="5">
        <name>Mn(2+)</name>
        <dbReference type="ChEBI" id="CHEBI:29035"/>
    </cofactor>
    <cofactor evidence="5">
        <name>Co(2+)</name>
        <dbReference type="ChEBI" id="CHEBI:48828"/>
    </cofactor>
    <cofactor evidence="5">
        <name>Cd(2+)</name>
        <dbReference type="ChEBI" id="CHEBI:48775"/>
    </cofactor>
    <text evidence="5">Binds 1 divalent cation per subunit. The enzyme is active with manganese, cobalt or cadmium ions.</text>
</comment>
<protein>
    <recommendedName>
        <fullName evidence="6">Phospho-2-dehydro-3-deoxyheptonate aldolase</fullName>
        <ecNumber evidence="6">2.5.1.54</ecNumber>
    </recommendedName>
</protein>
<evidence type="ECO:0000256" key="2">
    <source>
        <dbReference type="ARBA" id="ARBA00008911"/>
    </source>
</evidence>
<dbReference type="PANTHER" id="PTHR21337">
    <property type="entry name" value="PHOSPHO-2-DEHYDRO-3-DEOXYHEPTONATE ALDOLASE 1, 2"/>
    <property type="match status" value="1"/>
</dbReference>
<dbReference type="GO" id="GO:0009423">
    <property type="term" value="P:chorismate biosynthetic process"/>
    <property type="evidence" value="ECO:0007669"/>
    <property type="project" value="UniProtKB-UniPathway"/>
</dbReference>
<dbReference type="Gene3D" id="3.20.20.70">
    <property type="entry name" value="Aldolase class I"/>
    <property type="match status" value="1"/>
</dbReference>
<organism evidence="7 8">
    <name type="scientific">Smittium megazygosporum</name>
    <dbReference type="NCBI Taxonomy" id="133381"/>
    <lineage>
        <taxon>Eukaryota</taxon>
        <taxon>Fungi</taxon>
        <taxon>Fungi incertae sedis</taxon>
        <taxon>Zoopagomycota</taxon>
        <taxon>Kickxellomycotina</taxon>
        <taxon>Harpellomycetes</taxon>
        <taxon>Harpellales</taxon>
        <taxon>Legeriomycetaceae</taxon>
        <taxon>Smittium</taxon>
    </lineage>
</organism>
<keyword evidence="5" id="KW-0104">Cadmium</keyword>
<evidence type="ECO:0000256" key="1">
    <source>
        <dbReference type="ARBA" id="ARBA00004688"/>
    </source>
</evidence>
<keyword evidence="6" id="KW-0028">Amino-acid biosynthesis</keyword>
<evidence type="ECO:0000256" key="5">
    <source>
        <dbReference type="PIRSR" id="PIRSR602480-1"/>
    </source>
</evidence>
<dbReference type="Proteomes" id="UP000245609">
    <property type="component" value="Unassembled WGS sequence"/>
</dbReference>
<feature type="binding site" evidence="5">
    <location>
        <position position="463"/>
    </location>
    <ligand>
        <name>Mn(2+)</name>
        <dbReference type="ChEBI" id="CHEBI:29035"/>
    </ligand>
</feature>
<dbReference type="GO" id="GO:0009073">
    <property type="term" value="P:aromatic amino acid family biosynthetic process"/>
    <property type="evidence" value="ECO:0007669"/>
    <property type="project" value="UniProtKB-KW"/>
</dbReference>
<dbReference type="InterPro" id="IPR002480">
    <property type="entry name" value="DAHP_synth_2"/>
</dbReference>
<dbReference type="GO" id="GO:0008652">
    <property type="term" value="P:amino acid biosynthetic process"/>
    <property type="evidence" value="ECO:0007669"/>
    <property type="project" value="UniProtKB-KW"/>
</dbReference>
<dbReference type="GO" id="GO:0003849">
    <property type="term" value="F:3-deoxy-7-phosphoheptulonate synthase activity"/>
    <property type="evidence" value="ECO:0007669"/>
    <property type="project" value="UniProtKB-EC"/>
</dbReference>
<evidence type="ECO:0000313" key="7">
    <source>
        <dbReference type="EMBL" id="PVU84736.1"/>
    </source>
</evidence>
<feature type="binding site" evidence="5">
    <location>
        <position position="78"/>
    </location>
    <ligand>
        <name>Mn(2+)</name>
        <dbReference type="ChEBI" id="CHEBI:29035"/>
    </ligand>
</feature>
<gene>
    <name evidence="7" type="ORF">BB560_007276</name>
</gene>
<feature type="binding site" evidence="5">
    <location>
        <position position="117"/>
    </location>
    <ligand>
        <name>phosphoenolpyruvate</name>
        <dbReference type="ChEBI" id="CHEBI:58702"/>
    </ligand>
</feature>
<evidence type="ECO:0000256" key="6">
    <source>
        <dbReference type="RuleBase" id="RU363071"/>
    </source>
</evidence>
<dbReference type="OrthoDB" id="2338at2759"/>
<proteinExistence type="inferred from homology"/>
<dbReference type="UniPathway" id="UPA00053">
    <property type="reaction ID" value="UER00084"/>
</dbReference>
<dbReference type="EMBL" id="MBFS01003837">
    <property type="protein sequence ID" value="PVU84736.1"/>
    <property type="molecule type" value="Genomic_DNA"/>
</dbReference>
<keyword evidence="5" id="KW-0170">Cobalt</keyword>
<evidence type="ECO:0000313" key="8">
    <source>
        <dbReference type="Proteomes" id="UP000245609"/>
    </source>
</evidence>
<comment type="similarity">
    <text evidence="2 6">Belongs to the class-II DAHP synthase family.</text>
</comment>